<reference evidence="5 6" key="1">
    <citation type="journal article" date="2016" name="Genome Biol. Evol.">
        <title>Divergent and convergent evolution of fungal pathogenicity.</title>
        <authorList>
            <person name="Shang Y."/>
            <person name="Xiao G."/>
            <person name="Zheng P."/>
            <person name="Cen K."/>
            <person name="Zhan S."/>
            <person name="Wang C."/>
        </authorList>
    </citation>
    <scope>NUCLEOTIDE SEQUENCE [LARGE SCALE GENOMIC DNA]</scope>
    <source>
        <strain evidence="5 6">RCEF 4871</strain>
    </source>
</reference>
<dbReference type="PROSITE" id="PS50103">
    <property type="entry name" value="ZF_C3H1"/>
    <property type="match status" value="1"/>
</dbReference>
<keyword evidence="1" id="KW-0547">Nucleotide-binding</keyword>
<dbReference type="GO" id="GO:0031380">
    <property type="term" value="C:nuclear RNA-directed RNA polymerase complex"/>
    <property type="evidence" value="ECO:0007669"/>
    <property type="project" value="TreeGrafter"/>
</dbReference>
<keyword evidence="1" id="KW-0067">ATP-binding</keyword>
<dbReference type="FunFam" id="3.40.50.300:FF:001660">
    <property type="entry name" value="NF-X1 finger and helicase protein, putative"/>
    <property type="match status" value="1"/>
</dbReference>
<dbReference type="STRING" id="1081105.A0A166YLU0"/>
<dbReference type="OrthoDB" id="2423195at2759"/>
<name>A0A166YLU0_METRR</name>
<dbReference type="CDD" id="cd17936">
    <property type="entry name" value="EEXXEc_NFX1"/>
    <property type="match status" value="1"/>
</dbReference>
<evidence type="ECO:0000256" key="3">
    <source>
        <dbReference type="SAM" id="MobiDB-lite"/>
    </source>
</evidence>
<evidence type="ECO:0000313" key="6">
    <source>
        <dbReference type="Proteomes" id="UP000243498"/>
    </source>
</evidence>
<dbReference type="InterPro" id="IPR045055">
    <property type="entry name" value="DNA2/NAM7-like"/>
</dbReference>
<evidence type="ECO:0000313" key="5">
    <source>
        <dbReference type="EMBL" id="OAA37042.1"/>
    </source>
</evidence>
<dbReference type="Pfam" id="PF13087">
    <property type="entry name" value="AAA_12"/>
    <property type="match status" value="1"/>
</dbReference>
<dbReference type="InterPro" id="IPR041677">
    <property type="entry name" value="DNA2/NAM7_AAA_11"/>
</dbReference>
<feature type="compositionally biased region" description="Low complexity" evidence="3">
    <location>
        <begin position="1135"/>
        <end position="1145"/>
    </location>
</feature>
<evidence type="ECO:0000256" key="1">
    <source>
        <dbReference type="ARBA" id="ARBA00022806"/>
    </source>
</evidence>
<keyword evidence="1" id="KW-0347">Helicase</keyword>
<keyword evidence="2" id="KW-0862">Zinc</keyword>
<dbReference type="GO" id="GO:0031048">
    <property type="term" value="P:regulatory ncRNA-mediated heterochromatin formation"/>
    <property type="evidence" value="ECO:0007669"/>
    <property type="project" value="TreeGrafter"/>
</dbReference>
<feature type="region of interest" description="Disordered" evidence="3">
    <location>
        <begin position="1127"/>
        <end position="1151"/>
    </location>
</feature>
<evidence type="ECO:0000259" key="4">
    <source>
        <dbReference type="PROSITE" id="PS50103"/>
    </source>
</evidence>
<gene>
    <name evidence="5" type="ORF">NOR_07318</name>
</gene>
<protein>
    <recommendedName>
        <fullName evidence="4">C3H1-type domain-containing protein</fullName>
    </recommendedName>
</protein>
<evidence type="ECO:0000256" key="2">
    <source>
        <dbReference type="PROSITE-ProRule" id="PRU00723"/>
    </source>
</evidence>
<dbReference type="PANTHER" id="PTHR10887:SF445">
    <property type="entry name" value="NFX1-TYPE ZINC FINGER-CONTAINING PROTEIN 1"/>
    <property type="match status" value="1"/>
</dbReference>
<accession>A0A166YLU0</accession>
<feature type="domain" description="C3H1-type" evidence="4">
    <location>
        <begin position="27"/>
        <end position="55"/>
    </location>
</feature>
<dbReference type="CDD" id="cd18808">
    <property type="entry name" value="SF1_C_Upf1"/>
    <property type="match status" value="1"/>
</dbReference>
<organism evidence="5 6">
    <name type="scientific">Metarhizium rileyi (strain RCEF 4871)</name>
    <name type="common">Nomuraea rileyi</name>
    <dbReference type="NCBI Taxonomy" id="1649241"/>
    <lineage>
        <taxon>Eukaryota</taxon>
        <taxon>Fungi</taxon>
        <taxon>Dikarya</taxon>
        <taxon>Ascomycota</taxon>
        <taxon>Pezizomycotina</taxon>
        <taxon>Sordariomycetes</taxon>
        <taxon>Hypocreomycetidae</taxon>
        <taxon>Hypocreales</taxon>
        <taxon>Clavicipitaceae</taxon>
        <taxon>Metarhizium</taxon>
    </lineage>
</organism>
<dbReference type="Pfam" id="PF13086">
    <property type="entry name" value="AAA_11"/>
    <property type="match status" value="1"/>
</dbReference>
<dbReference type="InterPro" id="IPR047187">
    <property type="entry name" value="SF1_C_Upf1"/>
</dbReference>
<proteinExistence type="predicted"/>
<dbReference type="GO" id="GO:0004386">
    <property type="term" value="F:helicase activity"/>
    <property type="evidence" value="ECO:0007669"/>
    <property type="project" value="InterPro"/>
</dbReference>
<keyword evidence="2" id="KW-0479">Metal-binding</keyword>
<dbReference type="GO" id="GO:0008270">
    <property type="term" value="F:zinc ion binding"/>
    <property type="evidence" value="ECO:0007669"/>
    <property type="project" value="UniProtKB-KW"/>
</dbReference>
<dbReference type="InterPro" id="IPR027417">
    <property type="entry name" value="P-loop_NTPase"/>
</dbReference>
<feature type="region of interest" description="Disordered" evidence="3">
    <location>
        <begin position="1"/>
        <end position="24"/>
    </location>
</feature>
<comment type="caution">
    <text evidence="5">The sequence shown here is derived from an EMBL/GenBank/DDBJ whole genome shotgun (WGS) entry which is preliminary data.</text>
</comment>
<keyword evidence="1" id="KW-0378">Hydrolase</keyword>
<dbReference type="InterPro" id="IPR041679">
    <property type="entry name" value="DNA2/NAM7-like_C"/>
</dbReference>
<dbReference type="PANTHER" id="PTHR10887">
    <property type="entry name" value="DNA2/NAM7 HELICASE FAMILY"/>
    <property type="match status" value="1"/>
</dbReference>
<dbReference type="EMBL" id="AZHC01000032">
    <property type="protein sequence ID" value="OAA37042.1"/>
    <property type="molecule type" value="Genomic_DNA"/>
</dbReference>
<keyword evidence="2" id="KW-0863">Zinc-finger</keyword>
<keyword evidence="6" id="KW-1185">Reference proteome</keyword>
<dbReference type="OMA" id="FHRFEGL"/>
<feature type="compositionally biased region" description="Basic and acidic residues" evidence="3">
    <location>
        <begin position="14"/>
        <end position="24"/>
    </location>
</feature>
<dbReference type="Gene3D" id="3.40.50.300">
    <property type="entry name" value="P-loop containing nucleotide triphosphate hydrolases"/>
    <property type="match status" value="3"/>
</dbReference>
<sequence>MRPWARSTRGNASGRREWRRGREGNHSEAKKPCVFFQGEQGCRYGSACRFSHDLSSTNGDKRLAKSRKSITEETPEQLQAKADYNSWKRIVKSWPPPNDVQTAEHLWHGALEILNGNERDWKHCLPKDLDDEEFYGREHIKATISCAMKFRDTTSFNATSYFLQTMTHASILDCLSVDTFVGGLYNFFSGVNGSRAIPMLQNFCNRVLEEPFEGLDEPHAEIETPAIALSTALRELLKREQRARLNDDLPALVDSVENLSKSLAEGGLRKASALLMHQMGEVRAVVDRARGLIDQEDADIPDFADAPAPVYPHGLHMPKDRHDNDKIDITAMKIFPTRGEILSEAADFLPSTDLEQPHFLTNKSQRHIDTQFRLLRHDTFGELKDVIAGLLRASEMDPAYLDNPRLNFGNFRANRYSNAMFSYVFFGSRSGLEANISFSQPPNVRDKSPPERRRWWEDSRRLSEGVLVSFIAIHEDQVQHLFLIISDRRTDEGKDESLAKDARRATITARLTNHDQVDIATVVGLSRSKARGVLVEFPGVLPATFVPILENLQSLQRLGSLPFQNWILPDKTEHVHETAMADIPPPRYACNPGFAFSLKPILKKVGVGDTNLSIEPNSISDNEDLINKVEAETDLDRGQCRALIAALSREFALIQGPPGTGKSYLGIKLMKVLLNCQTEADLGPIVVVCYTNHALDQFLEHVLHDGTKKIIRIGGQSHSNLLEGHNLRTVSQMESKSRSERYLLAKSYEDLDDKTEDIKRVLGRAHGTLRQMKWDNIQRYLSRYYPRICKQFRPIDKDGFQTVGRHPFDIWASYETTAADARENYGIETEIDHDTILRKADLDVHSLSPRERQYLKNFWSTENHKQAVDDLFEDIKHTSSTQREVSKIHDEVDRRVLQEADVIGITTTGLAKRISTLQRLRCKVVICEEAGEVMEPHMLSALLPTVEHFIQIGDHEQLRPQINNFGLSLESKQGVLYQLDRSQFERLSVGVPGRPKIPVAQLEVQRRMRPAISMLIRETIYPNIQDHRTTRDLPDVVGMRKNLFWLDHDHLEDGDYFEMHHKSHSNAWEAELVHALVRHIVRQGAYRSSDIAVLTPYTGQLQKLRTAMRNDFEIVLSDRDQDALDKDGFDGTTLSSQEASSESPSTQKKGSLAKKKLSELLRVATVDNFQGEEAKVVIVSLVRSNEARKVGFLRTTNRINVLLSRAQHGMYLIGNTETYTHVKMWQMVIELMRASDSRYLSPMTSLDTAPREDARRLAFGASRTAATCAWRDATRKACTISFRVRSLASGYTSRADMDVRSQLVERTAGNVSCY</sequence>
<feature type="zinc finger region" description="C3H1-type" evidence="2">
    <location>
        <begin position="27"/>
        <end position="55"/>
    </location>
</feature>
<dbReference type="Proteomes" id="UP000243498">
    <property type="component" value="Unassembled WGS sequence"/>
</dbReference>
<dbReference type="SUPFAM" id="SSF52540">
    <property type="entry name" value="P-loop containing nucleoside triphosphate hydrolases"/>
    <property type="match status" value="1"/>
</dbReference>
<dbReference type="InterPro" id="IPR000571">
    <property type="entry name" value="Znf_CCCH"/>
</dbReference>